<comment type="caution">
    <text evidence="2">The sequence shown here is derived from an EMBL/GenBank/DDBJ whole genome shotgun (WGS) entry which is preliminary data.</text>
</comment>
<protein>
    <submittedName>
        <fullName evidence="2">Uncharacterized protein</fullName>
    </submittedName>
</protein>
<organism evidence="2 3">
    <name type="scientific">Bradyrhizobium diazoefficiens SEMIA 5080</name>
    <dbReference type="NCBI Taxonomy" id="754504"/>
    <lineage>
        <taxon>Bacteria</taxon>
        <taxon>Pseudomonadati</taxon>
        <taxon>Pseudomonadota</taxon>
        <taxon>Alphaproteobacteria</taxon>
        <taxon>Hyphomicrobiales</taxon>
        <taxon>Nitrobacteraceae</taxon>
        <taxon>Bradyrhizobium</taxon>
    </lineage>
</organism>
<evidence type="ECO:0000313" key="2">
    <source>
        <dbReference type="EMBL" id="KGJ68086.1"/>
    </source>
</evidence>
<name>A0A837CFI8_9BRAD</name>
<proteinExistence type="predicted"/>
<dbReference type="Proteomes" id="UP000024900">
    <property type="component" value="Unassembled WGS sequence"/>
</dbReference>
<reference evidence="2 3" key="1">
    <citation type="journal article" date="2014" name="BMC Genomics">
        <title>Comparative genomics of Bradyrhizobium japonicum CPAC 15 and Bradyrhizobium diazoefficiens CPAC 7: elite model strains for understanding symbiotic performance with soybean.</title>
        <authorList>
            <person name="Siqueira A.F."/>
            <person name="Ormeno-Orrillo E."/>
            <person name="Souza R.C."/>
            <person name="Rodrigues E.P."/>
            <person name="Almeida L.G."/>
            <person name="Barcellos F.G."/>
            <person name="Batista J.S."/>
            <person name="Nakatami A.S."/>
            <person name="Martinez-Romero E."/>
            <person name="Vasconcelos A.T."/>
            <person name="Hungria M."/>
        </authorList>
    </citation>
    <scope>NUCLEOTIDE SEQUENCE [LARGE SCALE GENOMIC DNA]</scope>
    <source>
        <strain evidence="2 3">SEMIA 5080</strain>
    </source>
</reference>
<evidence type="ECO:0000256" key="1">
    <source>
        <dbReference type="SAM" id="MobiDB-lite"/>
    </source>
</evidence>
<sequence>MSKSSAGPTARACNPRGRTMRRRSEPHTFAQRLDAHRQRLEHELASLPVGVQRDSVAARIEQLQTAAEMFEFLMPREALVPR</sequence>
<feature type="region of interest" description="Disordered" evidence="1">
    <location>
        <begin position="1"/>
        <end position="26"/>
    </location>
</feature>
<accession>A0A837CFI8</accession>
<dbReference type="AlphaFoldDB" id="A0A837CFI8"/>
<evidence type="ECO:0000313" key="3">
    <source>
        <dbReference type="Proteomes" id="UP000024900"/>
    </source>
</evidence>
<gene>
    <name evidence="2" type="ORF">BJA5080_01016</name>
</gene>
<dbReference type="EMBL" id="ADOU02000004">
    <property type="protein sequence ID" value="KGJ68086.1"/>
    <property type="molecule type" value="Genomic_DNA"/>
</dbReference>